<dbReference type="GO" id="GO:0005737">
    <property type="term" value="C:cytoplasm"/>
    <property type="evidence" value="ECO:0007669"/>
    <property type="project" value="TreeGrafter"/>
</dbReference>
<keyword evidence="8" id="KW-0413">Isomerase</keyword>
<comment type="caution">
    <text evidence="14">The sequence shown here is derived from an EMBL/GenBank/DDBJ whole genome shotgun (WGS) entry which is preliminary data.</text>
</comment>
<feature type="domain" description="Helicase C-terminal" evidence="13">
    <location>
        <begin position="217"/>
        <end position="365"/>
    </location>
</feature>
<comment type="subcellular location">
    <subcellularLocation>
        <location evidence="10">Nucleus</location>
    </subcellularLocation>
</comment>
<dbReference type="AlphaFoldDB" id="A0A8E0VMD0"/>
<evidence type="ECO:0000256" key="11">
    <source>
        <dbReference type="SAM" id="MobiDB-lite"/>
    </source>
</evidence>
<dbReference type="EC" id="5.6.2.4" evidence="10"/>
<dbReference type="GO" id="GO:0043138">
    <property type="term" value="F:3'-5' DNA helicase activity"/>
    <property type="evidence" value="ECO:0007669"/>
    <property type="project" value="UniProtKB-EC"/>
</dbReference>
<comment type="similarity">
    <text evidence="1 10">Belongs to the helicase family. RecQ subfamily.</text>
</comment>
<evidence type="ECO:0000256" key="5">
    <source>
        <dbReference type="ARBA" id="ARBA00022806"/>
    </source>
</evidence>
<dbReference type="EMBL" id="LUCM01004720">
    <property type="protein sequence ID" value="KAA0193917.1"/>
    <property type="molecule type" value="Genomic_DNA"/>
</dbReference>
<dbReference type="GO" id="GO:0003677">
    <property type="term" value="F:DNA binding"/>
    <property type="evidence" value="ECO:0007669"/>
    <property type="project" value="UniProtKB-KW"/>
</dbReference>
<dbReference type="Proteomes" id="UP000728185">
    <property type="component" value="Unassembled WGS sequence"/>
</dbReference>
<keyword evidence="10" id="KW-0539">Nucleus</keyword>
<dbReference type="GO" id="GO:0005524">
    <property type="term" value="F:ATP binding"/>
    <property type="evidence" value="ECO:0007669"/>
    <property type="project" value="UniProtKB-KW"/>
</dbReference>
<feature type="region of interest" description="Disordered" evidence="11">
    <location>
        <begin position="519"/>
        <end position="558"/>
    </location>
</feature>
<evidence type="ECO:0000256" key="8">
    <source>
        <dbReference type="ARBA" id="ARBA00023235"/>
    </source>
</evidence>
<reference evidence="14" key="1">
    <citation type="submission" date="2019-05" db="EMBL/GenBank/DDBJ databases">
        <title>Annotation for the trematode Fasciolopsis buski.</title>
        <authorList>
            <person name="Choi Y.-J."/>
        </authorList>
    </citation>
    <scope>NUCLEOTIDE SEQUENCE</scope>
    <source>
        <strain evidence="14">HT</strain>
        <tissue evidence="14">Whole worm</tissue>
    </source>
</reference>
<dbReference type="InterPro" id="IPR004589">
    <property type="entry name" value="DNA_helicase_ATP-dep_RecQ"/>
</dbReference>
<dbReference type="FunFam" id="3.40.50.300:FF:001975">
    <property type="entry name" value="ATP-dependent DNA helicase"/>
    <property type="match status" value="1"/>
</dbReference>
<evidence type="ECO:0000256" key="1">
    <source>
        <dbReference type="ARBA" id="ARBA00005446"/>
    </source>
</evidence>
<evidence type="ECO:0000259" key="13">
    <source>
        <dbReference type="PROSITE" id="PS51194"/>
    </source>
</evidence>
<dbReference type="InterPro" id="IPR011545">
    <property type="entry name" value="DEAD/DEAH_box_helicase_dom"/>
</dbReference>
<dbReference type="GO" id="GO:0005694">
    <property type="term" value="C:chromosome"/>
    <property type="evidence" value="ECO:0007669"/>
    <property type="project" value="TreeGrafter"/>
</dbReference>
<dbReference type="PANTHER" id="PTHR13710">
    <property type="entry name" value="DNA HELICASE RECQ FAMILY MEMBER"/>
    <property type="match status" value="1"/>
</dbReference>
<proteinExistence type="inferred from homology"/>
<sequence>MQFEVEGAGKSLVYQLPAMLDYSRFSSSCSRMSTFYPVTLVVSPLVSLMQDQTMNLTRIGLPVGSVTVFDASTSLPDQKSILDQLASTPQKPSTRSAPLRLLFVTPEKLAKSKRLLNRLETAYKNGRLARIAIDEVHCVSQWGHDFRPDYQFLHVLRRQFPSVPILGLTATASAEVIVDIQSMLDLKPDRCLVIRSGYNRPNLYYEVHFATGSVKGSVKEIYDLISSRYPGESGIVYCFSQKDTEDVARGLRELGLKVACYHANMEADLRSQVHKQWFMEKINIIVATVAFGMGIDKPNVRFVLHYSTSKSLENYYQESGRAGRDASPAACILIWRFSDLFRLASMVSAERTGLAKLYQMIAFCLDPVTCRRRLIAQHLTDGNWSPGDCLKACDNCCRRDQAGQTGRISNLDVTSLIQAASELLVNHQNRKQERITGPKLVDLMVVNAEIRSLVSGFRWSARSRDNRQFFEYFVAWSLVNHWLKMEFHFTPYSTVCYVVPNRIPENDVVTMPYTDDVEQLSKDKCKDREDGEEAIFVPKKKRQRPNPDQITHIDSDSE</sequence>
<name>A0A8E0VMD0_9TREM</name>
<comment type="catalytic activity">
    <reaction evidence="9 10">
        <text>Couples ATP hydrolysis with the unwinding of duplex DNA by translocating in the 3'-5' direction.</text>
        <dbReference type="EC" id="5.6.2.4"/>
    </reaction>
</comment>
<evidence type="ECO:0000256" key="4">
    <source>
        <dbReference type="ARBA" id="ARBA00022801"/>
    </source>
</evidence>
<evidence type="ECO:0000259" key="12">
    <source>
        <dbReference type="PROSITE" id="PS51192"/>
    </source>
</evidence>
<evidence type="ECO:0000256" key="7">
    <source>
        <dbReference type="ARBA" id="ARBA00023125"/>
    </source>
</evidence>
<dbReference type="InterPro" id="IPR027417">
    <property type="entry name" value="P-loop_NTPase"/>
</dbReference>
<dbReference type="PANTHER" id="PTHR13710:SF105">
    <property type="entry name" value="ATP-DEPENDENT DNA HELICASE Q1"/>
    <property type="match status" value="1"/>
</dbReference>
<comment type="catalytic activity">
    <reaction evidence="10">
        <text>ATP + H2O = ADP + phosphate + H(+)</text>
        <dbReference type="Rhea" id="RHEA:13065"/>
        <dbReference type="ChEBI" id="CHEBI:15377"/>
        <dbReference type="ChEBI" id="CHEBI:15378"/>
        <dbReference type="ChEBI" id="CHEBI:30616"/>
        <dbReference type="ChEBI" id="CHEBI:43474"/>
        <dbReference type="ChEBI" id="CHEBI:456216"/>
    </reaction>
</comment>
<feature type="compositionally biased region" description="Basic and acidic residues" evidence="11">
    <location>
        <begin position="519"/>
        <end position="529"/>
    </location>
</feature>
<keyword evidence="15" id="KW-1185">Reference proteome</keyword>
<dbReference type="OrthoDB" id="10261556at2759"/>
<dbReference type="GO" id="GO:0016787">
    <property type="term" value="F:hydrolase activity"/>
    <property type="evidence" value="ECO:0007669"/>
    <property type="project" value="UniProtKB-KW"/>
</dbReference>
<dbReference type="InterPro" id="IPR001650">
    <property type="entry name" value="Helicase_C-like"/>
</dbReference>
<dbReference type="PROSITE" id="PS51192">
    <property type="entry name" value="HELICASE_ATP_BIND_1"/>
    <property type="match status" value="1"/>
</dbReference>
<keyword evidence="6 10" id="KW-0067">ATP-binding</keyword>
<evidence type="ECO:0000256" key="6">
    <source>
        <dbReference type="ARBA" id="ARBA00022840"/>
    </source>
</evidence>
<dbReference type="SMART" id="SM00490">
    <property type="entry name" value="HELICc"/>
    <property type="match status" value="1"/>
</dbReference>
<dbReference type="GO" id="GO:0009378">
    <property type="term" value="F:four-way junction helicase activity"/>
    <property type="evidence" value="ECO:0007669"/>
    <property type="project" value="TreeGrafter"/>
</dbReference>
<evidence type="ECO:0000256" key="9">
    <source>
        <dbReference type="ARBA" id="ARBA00034617"/>
    </source>
</evidence>
<dbReference type="Gene3D" id="3.40.50.300">
    <property type="entry name" value="P-loop containing nucleotide triphosphate hydrolases"/>
    <property type="match status" value="2"/>
</dbReference>
<evidence type="ECO:0000313" key="14">
    <source>
        <dbReference type="EMBL" id="KAA0193917.1"/>
    </source>
</evidence>
<dbReference type="Pfam" id="PF00270">
    <property type="entry name" value="DEAD"/>
    <property type="match status" value="1"/>
</dbReference>
<evidence type="ECO:0000256" key="2">
    <source>
        <dbReference type="ARBA" id="ARBA00022723"/>
    </source>
</evidence>
<protein>
    <recommendedName>
        <fullName evidence="10">ATP-dependent DNA helicase</fullName>
        <ecNumber evidence="10">5.6.2.4</ecNumber>
    </recommendedName>
</protein>
<accession>A0A8E0VMD0</accession>
<dbReference type="GO" id="GO:0000724">
    <property type="term" value="P:double-strand break repair via homologous recombination"/>
    <property type="evidence" value="ECO:0007669"/>
    <property type="project" value="TreeGrafter"/>
</dbReference>
<dbReference type="CDD" id="cd18794">
    <property type="entry name" value="SF2_C_RecQ"/>
    <property type="match status" value="1"/>
</dbReference>
<feature type="domain" description="Helicase ATP-binding" evidence="12">
    <location>
        <begin position="1"/>
        <end position="190"/>
    </location>
</feature>
<evidence type="ECO:0000313" key="15">
    <source>
        <dbReference type="Proteomes" id="UP000728185"/>
    </source>
</evidence>
<keyword evidence="7" id="KW-0238">DNA-binding</keyword>
<dbReference type="Pfam" id="PF16124">
    <property type="entry name" value="RecQ_Zn_bind"/>
    <property type="match status" value="1"/>
</dbReference>
<dbReference type="SUPFAM" id="SSF52540">
    <property type="entry name" value="P-loop containing nucleoside triphosphate hydrolases"/>
    <property type="match status" value="1"/>
</dbReference>
<dbReference type="PROSITE" id="PS51194">
    <property type="entry name" value="HELICASE_CTER"/>
    <property type="match status" value="1"/>
</dbReference>
<dbReference type="InterPro" id="IPR032284">
    <property type="entry name" value="RecQ_Zn-bd"/>
</dbReference>
<evidence type="ECO:0000256" key="10">
    <source>
        <dbReference type="RuleBase" id="RU364117"/>
    </source>
</evidence>
<keyword evidence="4 10" id="KW-0378">Hydrolase</keyword>
<dbReference type="Gene3D" id="1.10.10.10">
    <property type="entry name" value="Winged helix-like DNA-binding domain superfamily/Winged helix DNA-binding domain"/>
    <property type="match status" value="1"/>
</dbReference>
<gene>
    <name evidence="14" type="ORF">FBUS_00875</name>
</gene>
<dbReference type="SMART" id="SM00487">
    <property type="entry name" value="DEXDc"/>
    <property type="match status" value="1"/>
</dbReference>
<organism evidence="14 15">
    <name type="scientific">Fasciolopsis buskii</name>
    <dbReference type="NCBI Taxonomy" id="27845"/>
    <lineage>
        <taxon>Eukaryota</taxon>
        <taxon>Metazoa</taxon>
        <taxon>Spiralia</taxon>
        <taxon>Lophotrochozoa</taxon>
        <taxon>Platyhelminthes</taxon>
        <taxon>Trematoda</taxon>
        <taxon>Digenea</taxon>
        <taxon>Plagiorchiida</taxon>
        <taxon>Echinostomata</taxon>
        <taxon>Echinostomatoidea</taxon>
        <taxon>Fasciolidae</taxon>
        <taxon>Fasciolopsis</taxon>
    </lineage>
</organism>
<dbReference type="InterPro" id="IPR014001">
    <property type="entry name" value="Helicase_ATP-bd"/>
</dbReference>
<keyword evidence="2" id="KW-0479">Metal-binding</keyword>
<keyword evidence="5 10" id="KW-0347">Helicase</keyword>
<dbReference type="GO" id="GO:0046872">
    <property type="term" value="F:metal ion binding"/>
    <property type="evidence" value="ECO:0007669"/>
    <property type="project" value="UniProtKB-KW"/>
</dbReference>
<keyword evidence="3 10" id="KW-0547">Nucleotide-binding</keyword>
<evidence type="ECO:0000256" key="3">
    <source>
        <dbReference type="ARBA" id="ARBA00022741"/>
    </source>
</evidence>
<dbReference type="Pfam" id="PF00271">
    <property type="entry name" value="Helicase_C"/>
    <property type="match status" value="1"/>
</dbReference>
<dbReference type="NCBIfam" id="TIGR00614">
    <property type="entry name" value="recQ_fam"/>
    <property type="match status" value="1"/>
</dbReference>
<dbReference type="InterPro" id="IPR036388">
    <property type="entry name" value="WH-like_DNA-bd_sf"/>
</dbReference>
<dbReference type="GO" id="GO:0005634">
    <property type="term" value="C:nucleus"/>
    <property type="evidence" value="ECO:0007669"/>
    <property type="project" value="UniProtKB-SubCell"/>
</dbReference>